<feature type="active site" description="Nucleophile" evidence="6">
    <location>
        <position position="13"/>
    </location>
</feature>
<accession>A0A238WAL5</accession>
<dbReference type="GO" id="GO:0005737">
    <property type="term" value="C:cytoplasm"/>
    <property type="evidence" value="ECO:0007669"/>
    <property type="project" value="TreeGrafter"/>
</dbReference>
<protein>
    <submittedName>
        <fullName evidence="9">NagD protein</fullName>
    </submittedName>
</protein>
<proteinExistence type="inferred from homology"/>
<dbReference type="PIRSF" id="PIRSF000915">
    <property type="entry name" value="PGP-type_phosphatase"/>
    <property type="match status" value="1"/>
</dbReference>
<evidence type="ECO:0000256" key="2">
    <source>
        <dbReference type="ARBA" id="ARBA00022801"/>
    </source>
</evidence>
<dbReference type="GO" id="GO:0016791">
    <property type="term" value="F:phosphatase activity"/>
    <property type="evidence" value="ECO:0007669"/>
    <property type="project" value="TreeGrafter"/>
</dbReference>
<organism evidence="9 10">
    <name type="scientific">Actinoplanes regularis</name>
    <dbReference type="NCBI Taxonomy" id="52697"/>
    <lineage>
        <taxon>Bacteria</taxon>
        <taxon>Bacillati</taxon>
        <taxon>Actinomycetota</taxon>
        <taxon>Actinomycetes</taxon>
        <taxon>Micromonosporales</taxon>
        <taxon>Micromonosporaceae</taxon>
        <taxon>Actinoplanes</taxon>
    </lineage>
</organism>
<dbReference type="AlphaFoldDB" id="A0A238WAL5"/>
<sequence length="259" mass="27956">MKDRKPIESWLTDMDGVLVHEGEPVPGAPEFVNRMKASGKPFLILTNNSIYTPRDLQARLTRMGFEVDERSIWTAALATAQFLADQRPGGTAYVIGEAGLTTAMHASGYVLTEFDPDYVVLGETRTYSFEAITKAIRLINAGSRFICTNPDATGPSNEGLLPAAGSVAAMISQATGVKPYFVGKPNPMMMRSALNAIGAHSESTAMIGDRMDTDVLCGLEAGLETILVLTGISSRMESETYPYRPSRIVNSVADLIDEI</sequence>
<dbReference type="PANTHER" id="PTHR19288">
    <property type="entry name" value="4-NITROPHENYLPHOSPHATASE-RELATED"/>
    <property type="match status" value="1"/>
</dbReference>
<dbReference type="Pfam" id="PF13242">
    <property type="entry name" value="Hydrolase_like"/>
    <property type="match status" value="1"/>
</dbReference>
<evidence type="ECO:0000256" key="4">
    <source>
        <dbReference type="ARBA" id="ARBA00023277"/>
    </source>
</evidence>
<dbReference type="Gene3D" id="3.40.50.1000">
    <property type="entry name" value="HAD superfamily/HAD-like"/>
    <property type="match status" value="2"/>
</dbReference>
<dbReference type="SUPFAM" id="SSF56784">
    <property type="entry name" value="HAD-like"/>
    <property type="match status" value="1"/>
</dbReference>
<evidence type="ECO:0000313" key="9">
    <source>
        <dbReference type="EMBL" id="SNR43635.1"/>
    </source>
</evidence>
<comment type="similarity">
    <text evidence="5">Belongs to the HAD-like hydrolase superfamily.</text>
</comment>
<dbReference type="Pfam" id="PF13344">
    <property type="entry name" value="Hydrolase_6"/>
    <property type="match status" value="1"/>
</dbReference>
<name>A0A238WAL5_9ACTN</name>
<keyword evidence="3 8" id="KW-0460">Magnesium</keyword>
<dbReference type="InterPro" id="IPR006357">
    <property type="entry name" value="HAD-SF_hydro_IIA"/>
</dbReference>
<keyword evidence="10" id="KW-1185">Reference proteome</keyword>
<dbReference type="InterPro" id="IPR036412">
    <property type="entry name" value="HAD-like_sf"/>
</dbReference>
<evidence type="ECO:0000256" key="6">
    <source>
        <dbReference type="PIRSR" id="PIRSR000915-1"/>
    </source>
</evidence>
<comment type="cofactor">
    <cofactor evidence="8">
        <name>Mg(2+)</name>
        <dbReference type="ChEBI" id="CHEBI:18420"/>
    </cofactor>
    <text evidence="8">Divalent metal ions. Mg(2+) is the most effective.</text>
</comment>
<dbReference type="SFLD" id="SFLDG01139">
    <property type="entry name" value="C2.A:_Pyridoxal_Phosphate_Phos"/>
    <property type="match status" value="1"/>
</dbReference>
<feature type="binding site" evidence="7">
    <location>
        <position position="184"/>
    </location>
    <ligand>
        <name>substrate</name>
    </ligand>
</feature>
<evidence type="ECO:0000256" key="3">
    <source>
        <dbReference type="ARBA" id="ARBA00022842"/>
    </source>
</evidence>
<keyword evidence="4" id="KW-0119">Carbohydrate metabolism</keyword>
<gene>
    <name evidence="9" type="ORF">SAMN06264365_102346</name>
</gene>
<dbReference type="Proteomes" id="UP000198415">
    <property type="component" value="Unassembled WGS sequence"/>
</dbReference>
<reference evidence="9 10" key="1">
    <citation type="submission" date="2017-06" db="EMBL/GenBank/DDBJ databases">
        <authorList>
            <person name="Kim H.J."/>
            <person name="Triplett B.A."/>
        </authorList>
    </citation>
    <scope>NUCLEOTIDE SEQUENCE [LARGE SCALE GENOMIC DNA]</scope>
    <source>
        <strain evidence="9 10">DSM 43151</strain>
    </source>
</reference>
<dbReference type="GO" id="GO:0046872">
    <property type="term" value="F:metal ion binding"/>
    <property type="evidence" value="ECO:0007669"/>
    <property type="project" value="UniProtKB-KW"/>
</dbReference>
<dbReference type="InterPro" id="IPR023214">
    <property type="entry name" value="HAD_sf"/>
</dbReference>
<dbReference type="SFLD" id="SFLDS00003">
    <property type="entry name" value="Haloacid_Dehalogenase"/>
    <property type="match status" value="1"/>
</dbReference>
<keyword evidence="2" id="KW-0378">Hydrolase</keyword>
<keyword evidence="1 8" id="KW-0479">Metal-binding</keyword>
<dbReference type="OrthoDB" id="9810449at2"/>
<feature type="active site" description="Proton donor" evidence="6">
    <location>
        <position position="15"/>
    </location>
</feature>
<dbReference type="FunFam" id="3.40.50.1000:FF:000016">
    <property type="entry name" value="HAD family hydrolase"/>
    <property type="match status" value="1"/>
</dbReference>
<evidence type="ECO:0000256" key="8">
    <source>
        <dbReference type="PIRSR" id="PIRSR000915-3"/>
    </source>
</evidence>
<dbReference type="PANTHER" id="PTHR19288:SF46">
    <property type="entry name" value="HALOACID DEHALOGENASE-LIKE HYDROLASE DOMAIN-CONTAINING PROTEIN 2"/>
    <property type="match status" value="1"/>
</dbReference>
<evidence type="ECO:0000256" key="5">
    <source>
        <dbReference type="PIRNR" id="PIRNR000915"/>
    </source>
</evidence>
<dbReference type="EMBL" id="FZNR01000002">
    <property type="protein sequence ID" value="SNR43635.1"/>
    <property type="molecule type" value="Genomic_DNA"/>
</dbReference>
<evidence type="ECO:0000256" key="7">
    <source>
        <dbReference type="PIRSR" id="PIRSR000915-2"/>
    </source>
</evidence>
<feature type="binding site" evidence="8">
    <location>
        <position position="209"/>
    </location>
    <ligand>
        <name>Mg(2+)</name>
        <dbReference type="ChEBI" id="CHEBI:18420"/>
    </ligand>
</feature>
<evidence type="ECO:0000313" key="10">
    <source>
        <dbReference type="Proteomes" id="UP000198415"/>
    </source>
</evidence>
<dbReference type="NCBIfam" id="TIGR01460">
    <property type="entry name" value="HAD-SF-IIA"/>
    <property type="match status" value="1"/>
</dbReference>
<feature type="binding site" evidence="8">
    <location>
        <position position="13"/>
    </location>
    <ligand>
        <name>Mg(2+)</name>
        <dbReference type="ChEBI" id="CHEBI:18420"/>
    </ligand>
</feature>
<feature type="binding site" evidence="8">
    <location>
        <position position="15"/>
    </location>
    <ligand>
        <name>Mg(2+)</name>
        <dbReference type="ChEBI" id="CHEBI:18420"/>
    </ligand>
</feature>
<dbReference type="CDD" id="cd07530">
    <property type="entry name" value="HAD_Pase_UmpH-like"/>
    <property type="match status" value="1"/>
</dbReference>
<evidence type="ECO:0000256" key="1">
    <source>
        <dbReference type="ARBA" id="ARBA00022723"/>
    </source>
</evidence>